<evidence type="ECO:0000313" key="2">
    <source>
        <dbReference type="Proteomes" id="UP000005239"/>
    </source>
</evidence>
<dbReference type="EnsemblMetazoa" id="PPA29583.1">
    <property type="protein sequence ID" value="PPA29583.1"/>
    <property type="gene ID" value="WBGene00119137"/>
</dbReference>
<accession>A0A8R1UHJ7</accession>
<sequence>MPYQGLIFREGTFVSTVVGPLTPCLPLPPSMNITMIMVPVIMVWTMVPATSTLQLITLSSMNFVDIQNINEPHVADITTTTVRELIPTQEFEQTLIRIGEEFYGMNGSLLVFGGTMPYPEQNNDRTLTYYAVFYAIVPYALTYAALAGLFFQAMVQLRYVRQAIRARTQEAITITVSKSHSQAI</sequence>
<evidence type="ECO:0000313" key="1">
    <source>
        <dbReference type="EnsemblMetazoa" id="PPA29583.1"/>
    </source>
</evidence>
<gene>
    <name evidence="1" type="primary">WBGene00119137</name>
</gene>
<reference evidence="1" key="2">
    <citation type="submission" date="2022-06" db="UniProtKB">
        <authorList>
            <consortium name="EnsemblMetazoa"/>
        </authorList>
    </citation>
    <scope>IDENTIFICATION</scope>
    <source>
        <strain evidence="1">PS312</strain>
    </source>
</reference>
<keyword evidence="2" id="KW-1185">Reference proteome</keyword>
<name>A0A2A6CPY3_PRIPA</name>
<dbReference type="Proteomes" id="UP000005239">
    <property type="component" value="Unassembled WGS sequence"/>
</dbReference>
<protein>
    <submittedName>
        <fullName evidence="1">Uncharacterized protein</fullName>
    </submittedName>
</protein>
<dbReference type="AlphaFoldDB" id="A0A2A6CPY3"/>
<reference evidence="2" key="1">
    <citation type="journal article" date="2008" name="Nat. Genet.">
        <title>The Pristionchus pacificus genome provides a unique perspective on nematode lifestyle and parasitism.</title>
        <authorList>
            <person name="Dieterich C."/>
            <person name="Clifton S.W."/>
            <person name="Schuster L.N."/>
            <person name="Chinwalla A."/>
            <person name="Delehaunty K."/>
            <person name="Dinkelacker I."/>
            <person name="Fulton L."/>
            <person name="Fulton R."/>
            <person name="Godfrey J."/>
            <person name="Minx P."/>
            <person name="Mitreva M."/>
            <person name="Roeseler W."/>
            <person name="Tian H."/>
            <person name="Witte H."/>
            <person name="Yang S.P."/>
            <person name="Wilson R.K."/>
            <person name="Sommer R.J."/>
        </authorList>
    </citation>
    <scope>NUCLEOTIDE SEQUENCE [LARGE SCALE GENOMIC DNA]</scope>
    <source>
        <strain evidence="2">PS312</strain>
    </source>
</reference>
<proteinExistence type="predicted"/>
<organism evidence="1 2">
    <name type="scientific">Pristionchus pacificus</name>
    <name type="common">Parasitic nematode worm</name>
    <dbReference type="NCBI Taxonomy" id="54126"/>
    <lineage>
        <taxon>Eukaryota</taxon>
        <taxon>Metazoa</taxon>
        <taxon>Ecdysozoa</taxon>
        <taxon>Nematoda</taxon>
        <taxon>Chromadorea</taxon>
        <taxon>Rhabditida</taxon>
        <taxon>Rhabditina</taxon>
        <taxon>Diplogasteromorpha</taxon>
        <taxon>Diplogasteroidea</taxon>
        <taxon>Neodiplogasteridae</taxon>
        <taxon>Pristionchus</taxon>
    </lineage>
</organism>
<accession>A0A2A6CPY3</accession>